<dbReference type="AlphaFoldDB" id="A0A3B0WEM6"/>
<name>A0A3B0WEM6_9ZZZZ</name>
<evidence type="ECO:0000256" key="1">
    <source>
        <dbReference type="SAM" id="Phobius"/>
    </source>
</evidence>
<dbReference type="EMBL" id="UOEW01000340">
    <property type="protein sequence ID" value="VAW42074.1"/>
    <property type="molecule type" value="Genomic_DNA"/>
</dbReference>
<reference evidence="2" key="1">
    <citation type="submission" date="2018-06" db="EMBL/GenBank/DDBJ databases">
        <authorList>
            <person name="Zhirakovskaya E."/>
        </authorList>
    </citation>
    <scope>NUCLEOTIDE SEQUENCE</scope>
</reference>
<keyword evidence="1" id="KW-1133">Transmembrane helix</keyword>
<sequence length="115" mass="13171">MDNKITQTTKKVIEIECNSLSSEVSSKLNQSRQKALDGSKSKTGFFTTWYIPTTAMLVLAIYFILPFLHTNSEQQDILSENNTIIAEIEMLEQLDLVENLEFYEWLSSEQNISSI</sequence>
<organism evidence="2">
    <name type="scientific">hydrothermal vent metagenome</name>
    <dbReference type="NCBI Taxonomy" id="652676"/>
    <lineage>
        <taxon>unclassified sequences</taxon>
        <taxon>metagenomes</taxon>
        <taxon>ecological metagenomes</taxon>
    </lineage>
</organism>
<keyword evidence="1" id="KW-0472">Membrane</keyword>
<gene>
    <name evidence="2" type="ORF">MNBD_GAMMA01-88</name>
</gene>
<keyword evidence="1" id="KW-0812">Transmembrane</keyword>
<evidence type="ECO:0000313" key="2">
    <source>
        <dbReference type="EMBL" id="VAW42074.1"/>
    </source>
</evidence>
<feature type="transmembrane region" description="Helical" evidence="1">
    <location>
        <begin position="49"/>
        <end position="68"/>
    </location>
</feature>
<accession>A0A3B0WEM6</accession>
<proteinExistence type="predicted"/>
<protein>
    <submittedName>
        <fullName evidence="2">Uncharacterized protein</fullName>
    </submittedName>
</protein>